<dbReference type="EMBL" id="JALLAZ020001295">
    <property type="protein sequence ID" value="KAL3777362.1"/>
    <property type="molecule type" value="Genomic_DNA"/>
</dbReference>
<protein>
    <recommendedName>
        <fullName evidence="4">Plastid lipid-associated protein/fibrillin conserved domain-containing protein</fullName>
    </recommendedName>
</protein>
<reference evidence="2 3" key="1">
    <citation type="submission" date="2024-10" db="EMBL/GenBank/DDBJ databases">
        <title>Updated reference genomes for cyclostephanoid diatoms.</title>
        <authorList>
            <person name="Roberts W.R."/>
            <person name="Alverson A.J."/>
        </authorList>
    </citation>
    <scope>NUCLEOTIDE SEQUENCE [LARGE SCALE GENOMIC DNA]</scope>
    <source>
        <strain evidence="2 3">AJA276-08</strain>
    </source>
</reference>
<name>A0ABD3NNF9_9STRA</name>
<dbReference type="InterPro" id="IPR039633">
    <property type="entry name" value="PAP"/>
</dbReference>
<feature type="compositionally biased region" description="Basic and acidic residues" evidence="1">
    <location>
        <begin position="95"/>
        <end position="113"/>
    </location>
</feature>
<dbReference type="Proteomes" id="UP001530315">
    <property type="component" value="Unassembled WGS sequence"/>
</dbReference>
<gene>
    <name evidence="2" type="ORF">ACHAW5_002639</name>
</gene>
<evidence type="ECO:0000313" key="3">
    <source>
        <dbReference type="Proteomes" id="UP001530315"/>
    </source>
</evidence>
<feature type="region of interest" description="Disordered" evidence="1">
    <location>
        <begin position="90"/>
        <end position="113"/>
    </location>
</feature>
<keyword evidence="3" id="KW-1185">Reference proteome</keyword>
<accession>A0ABD3NNF9</accession>
<evidence type="ECO:0000256" key="1">
    <source>
        <dbReference type="SAM" id="MobiDB-lite"/>
    </source>
</evidence>
<evidence type="ECO:0000313" key="2">
    <source>
        <dbReference type="EMBL" id="KAL3777362.1"/>
    </source>
</evidence>
<comment type="caution">
    <text evidence="2">The sequence shown here is derived from an EMBL/GenBank/DDBJ whole genome shotgun (WGS) entry which is preliminary data.</text>
</comment>
<dbReference type="PANTHER" id="PTHR31906">
    <property type="entry name" value="PLASTID-LIPID-ASSOCIATED PROTEIN 4, CHLOROPLASTIC-RELATED"/>
    <property type="match status" value="1"/>
</dbReference>
<organism evidence="2 3">
    <name type="scientific">Stephanodiscus triporus</name>
    <dbReference type="NCBI Taxonomy" id="2934178"/>
    <lineage>
        <taxon>Eukaryota</taxon>
        <taxon>Sar</taxon>
        <taxon>Stramenopiles</taxon>
        <taxon>Ochrophyta</taxon>
        <taxon>Bacillariophyta</taxon>
        <taxon>Coscinodiscophyceae</taxon>
        <taxon>Thalassiosirophycidae</taxon>
        <taxon>Stephanodiscales</taxon>
        <taxon>Stephanodiscaceae</taxon>
        <taxon>Stephanodiscus</taxon>
    </lineage>
</organism>
<dbReference type="AlphaFoldDB" id="A0ABD3NNF9"/>
<evidence type="ECO:0008006" key="4">
    <source>
        <dbReference type="Google" id="ProtNLM"/>
    </source>
</evidence>
<sequence>MASPKKATTTAAALAAATTTTMMIFAIVQQPTAVRGFFAPPVLPSGGRAARMMTPLHATESFQRSLLEARFANKNAAPDSASPKKITIVDDDVTEKEHVDDGKEKEKEKEKENLRIQNSILRIAASTDRGQNADSSQKESVSALIASLESSYSAPKKQTPPDEEAGANIIIIPSYMTGTWELLYSNTQLFRSSPFFLAGRSTCKTNEEAKRYDWFCDMHRAALAISTIGNVRQVITKRGGLINEFEVKVGAVPFLSDLVPGWKYSGGLPLTIDGAIVSAADVSPVPSSSSSRDEKNPMEWEVHMDTVEIRGSNVPILRNILDSENVRLRSRDLSKVLEDNVESYVVPRPVLRTTYVDDGMRIVRDMDDNVYIYGRVSTSEEPTDYSGVLPDLGVASLLEGFNDAIAKIYL</sequence>
<proteinExistence type="predicted"/>